<evidence type="ECO:0000313" key="3">
    <source>
        <dbReference type="Proteomes" id="UP001244011"/>
    </source>
</evidence>
<evidence type="ECO:0000259" key="1">
    <source>
        <dbReference type="Pfam" id="PF05368"/>
    </source>
</evidence>
<feature type="non-terminal residue" evidence="2">
    <location>
        <position position="315"/>
    </location>
</feature>
<gene>
    <name evidence="2" type="ORF">QBC33DRAFT_427287</name>
</gene>
<reference evidence="2" key="1">
    <citation type="submission" date="2023-06" db="EMBL/GenBank/DDBJ databases">
        <title>Genome-scale phylogeny and comparative genomics of the fungal order Sordariales.</title>
        <authorList>
            <consortium name="Lawrence Berkeley National Laboratory"/>
            <person name="Hensen N."/>
            <person name="Bonometti L."/>
            <person name="Westerberg I."/>
            <person name="Brannstrom I.O."/>
            <person name="Guillou S."/>
            <person name="Cros-Aarteil S."/>
            <person name="Calhoun S."/>
            <person name="Haridas S."/>
            <person name="Kuo A."/>
            <person name="Mondo S."/>
            <person name="Pangilinan J."/>
            <person name="Riley R."/>
            <person name="Labutti K."/>
            <person name="Andreopoulos B."/>
            <person name="Lipzen A."/>
            <person name="Chen C."/>
            <person name="Yanf M."/>
            <person name="Daum C."/>
            <person name="Ng V."/>
            <person name="Clum A."/>
            <person name="Steindorff A."/>
            <person name="Ohm R."/>
            <person name="Martin F."/>
            <person name="Silar P."/>
            <person name="Natvig D."/>
            <person name="Lalanne C."/>
            <person name="Gautier V."/>
            <person name="Ament-Velasquez S.L."/>
            <person name="Kruys A."/>
            <person name="Hutchinson M.I."/>
            <person name="Powell A.J."/>
            <person name="Barry K."/>
            <person name="Miller A.N."/>
            <person name="Grigoriev I.V."/>
            <person name="Debuchy R."/>
            <person name="Gladieux P."/>
            <person name="Thoren M.H."/>
            <person name="Johannesson H."/>
        </authorList>
    </citation>
    <scope>NUCLEOTIDE SEQUENCE</scope>
    <source>
        <strain evidence="2">8032-3</strain>
    </source>
</reference>
<accession>A0AAJ0BVC8</accession>
<protein>
    <recommendedName>
        <fullName evidence="1">NmrA-like domain-containing protein</fullName>
    </recommendedName>
</protein>
<dbReference type="AlphaFoldDB" id="A0AAJ0BVC8"/>
<name>A0AAJ0BVC8_9PEZI</name>
<comment type="caution">
    <text evidence="2">The sequence shown here is derived from an EMBL/GenBank/DDBJ whole genome shotgun (WGS) entry which is preliminary data.</text>
</comment>
<dbReference type="SUPFAM" id="SSF51735">
    <property type="entry name" value="NAD(P)-binding Rossmann-fold domains"/>
    <property type="match status" value="1"/>
</dbReference>
<dbReference type="InterPro" id="IPR036291">
    <property type="entry name" value="NAD(P)-bd_dom_sf"/>
</dbReference>
<feature type="domain" description="NmrA-like" evidence="1">
    <location>
        <begin position="3"/>
        <end position="306"/>
    </location>
</feature>
<organism evidence="2 3">
    <name type="scientific">Phialemonium atrogriseum</name>
    <dbReference type="NCBI Taxonomy" id="1093897"/>
    <lineage>
        <taxon>Eukaryota</taxon>
        <taxon>Fungi</taxon>
        <taxon>Dikarya</taxon>
        <taxon>Ascomycota</taxon>
        <taxon>Pezizomycotina</taxon>
        <taxon>Sordariomycetes</taxon>
        <taxon>Sordariomycetidae</taxon>
        <taxon>Cephalothecales</taxon>
        <taxon>Cephalothecaceae</taxon>
        <taxon>Phialemonium</taxon>
    </lineage>
</organism>
<dbReference type="InterPro" id="IPR008030">
    <property type="entry name" value="NmrA-like"/>
</dbReference>
<dbReference type="Gene3D" id="3.40.50.720">
    <property type="entry name" value="NAD(P)-binding Rossmann-like Domain"/>
    <property type="match status" value="1"/>
</dbReference>
<dbReference type="EMBL" id="MU839017">
    <property type="protein sequence ID" value="KAK1764995.1"/>
    <property type="molecule type" value="Genomic_DNA"/>
</dbReference>
<sequence>SPTVIVFGATGSVGSATARAAQQQGAKVFLAVRDLNKPIPGLSASEESARGFQRVTADLLQPETVRAAAAQAQATRAFVYLAHFSPDHMRATLEALRSGGVDFVVFLSTASIVGDPRAAPQSDYISHSHAQVELGLAEVFGPRGFVAVRPAYFASNSLRWAAGIRAGDAGVLYPEAKFDFITSGDIGRVSGALLAGEVPPTLEGEVGAYSALRIHGPKLVSQGEAVAIIGKEIGRDIKVTALSEEEGIKAYTDLGLPEPIARQLVDMIARRHRGDDGNFYEGPAAEEAVANVEKYSKAKPQQFEEWVRENKQAFI</sequence>
<dbReference type="Proteomes" id="UP001244011">
    <property type="component" value="Unassembled WGS sequence"/>
</dbReference>
<proteinExistence type="predicted"/>
<feature type="non-terminal residue" evidence="2">
    <location>
        <position position="1"/>
    </location>
</feature>
<evidence type="ECO:0000313" key="2">
    <source>
        <dbReference type="EMBL" id="KAK1764995.1"/>
    </source>
</evidence>
<dbReference type="InterPro" id="IPR051604">
    <property type="entry name" value="Ergot_Alk_Oxidoreductase"/>
</dbReference>
<dbReference type="PANTHER" id="PTHR43162:SF1">
    <property type="entry name" value="PRESTALK A DIFFERENTIATION PROTEIN A"/>
    <property type="match status" value="1"/>
</dbReference>
<dbReference type="PANTHER" id="PTHR43162">
    <property type="match status" value="1"/>
</dbReference>
<dbReference type="RefSeq" id="XP_060281208.1">
    <property type="nucleotide sequence ID" value="XM_060424148.1"/>
</dbReference>
<dbReference type="GeneID" id="85307335"/>
<keyword evidence="3" id="KW-1185">Reference proteome</keyword>
<dbReference type="Pfam" id="PF05368">
    <property type="entry name" value="NmrA"/>
    <property type="match status" value="1"/>
</dbReference>